<dbReference type="PANTHER" id="PTHR11122">
    <property type="entry name" value="APOSPORY-ASSOCIATED PROTEIN C-RELATED"/>
    <property type="match status" value="1"/>
</dbReference>
<dbReference type="OrthoDB" id="1659429at2759"/>
<reference evidence="9" key="1">
    <citation type="journal article" date="2012" name="Science">
        <title>The Paleozoic origin of enzymatic lignin decomposition reconstructed from 31 fungal genomes.</title>
        <authorList>
            <person name="Floudas D."/>
            <person name="Binder M."/>
            <person name="Riley R."/>
            <person name="Barry K."/>
            <person name="Blanchette R.A."/>
            <person name="Henrissat B."/>
            <person name="Martinez A.T."/>
            <person name="Otillar R."/>
            <person name="Spatafora J.W."/>
            <person name="Yadav J.S."/>
            <person name="Aerts A."/>
            <person name="Benoit I."/>
            <person name="Boyd A."/>
            <person name="Carlson A."/>
            <person name="Copeland A."/>
            <person name="Coutinho P.M."/>
            <person name="de Vries R.P."/>
            <person name="Ferreira P."/>
            <person name="Findley K."/>
            <person name="Foster B."/>
            <person name="Gaskell J."/>
            <person name="Glotzer D."/>
            <person name="Gorecki P."/>
            <person name="Heitman J."/>
            <person name="Hesse C."/>
            <person name="Hori C."/>
            <person name="Igarashi K."/>
            <person name="Jurgens J.A."/>
            <person name="Kallen N."/>
            <person name="Kersten P."/>
            <person name="Kohler A."/>
            <person name="Kuees U."/>
            <person name="Kumar T.K.A."/>
            <person name="Kuo A."/>
            <person name="LaButti K."/>
            <person name="Larrondo L.F."/>
            <person name="Lindquist E."/>
            <person name="Ling A."/>
            <person name="Lombard V."/>
            <person name="Lucas S."/>
            <person name="Lundell T."/>
            <person name="Martin R."/>
            <person name="McLaughlin D.J."/>
            <person name="Morgenstern I."/>
            <person name="Morin E."/>
            <person name="Murat C."/>
            <person name="Nagy L.G."/>
            <person name="Nolan M."/>
            <person name="Ohm R.A."/>
            <person name="Patyshakuliyeva A."/>
            <person name="Rokas A."/>
            <person name="Ruiz-Duenas F.J."/>
            <person name="Sabat G."/>
            <person name="Salamov A."/>
            <person name="Samejima M."/>
            <person name="Schmutz J."/>
            <person name="Slot J.C."/>
            <person name="St John F."/>
            <person name="Stenlid J."/>
            <person name="Sun H."/>
            <person name="Sun S."/>
            <person name="Syed K."/>
            <person name="Tsang A."/>
            <person name="Wiebenga A."/>
            <person name="Young D."/>
            <person name="Pisabarro A."/>
            <person name="Eastwood D.C."/>
            <person name="Martin F."/>
            <person name="Cullen D."/>
            <person name="Grigoriev I.V."/>
            <person name="Hibbett D.S."/>
        </authorList>
    </citation>
    <scope>NUCLEOTIDE SEQUENCE [LARGE SCALE GENOMIC DNA]</scope>
    <source>
        <strain evidence="9">RWD-64-598 SS2</strain>
    </source>
</reference>
<feature type="binding site" evidence="7">
    <location>
        <position position="84"/>
    </location>
    <ligand>
        <name>substrate</name>
    </ligand>
</feature>
<feature type="binding site" evidence="7">
    <location>
        <position position="61"/>
    </location>
    <ligand>
        <name>substrate</name>
    </ligand>
</feature>
<evidence type="ECO:0000256" key="4">
    <source>
        <dbReference type="ARBA" id="ARBA00023235"/>
    </source>
</evidence>
<dbReference type="AlphaFoldDB" id="A0A5M3N5Y2"/>
<dbReference type="Pfam" id="PF01263">
    <property type="entry name" value="Aldose_epim"/>
    <property type="match status" value="1"/>
</dbReference>
<dbReference type="PIRSF" id="PIRSF016020">
    <property type="entry name" value="PHexose_mutarotase"/>
    <property type="match status" value="1"/>
</dbReference>
<dbReference type="InterPro" id="IPR008183">
    <property type="entry name" value="Aldose_1/G6P_1-epimerase"/>
</dbReference>
<sequence length="303" mass="33534">MPIEQSENKVLLSHPKGSSAELLLYGATVVSWKAGTERDSTPVERLFVSSKAVQDGTKPVRGGIPVVFPCFGLPSHPDHVRLDQHGFARKEIWKFDEVVMDNAAGVSVRLTLEPTTSISAKYEKPFHLAFVITLAEHQLSTDLHVKNTSTSPGDILEFQALFHNYISAPSSGVLISSLQNRQYLDKTESTEQGRAQLKTETRSGVDVRSYTDSVYQDAPQDYEVTWAEGGIHVKSTNLPNVVIWNPQQEAGAKIGDMEEGGWERFVCVEPGHIRPFVKLESGKRWIGQQVLTAINGGRKNQPL</sequence>
<dbReference type="GO" id="GO:0030246">
    <property type="term" value="F:carbohydrate binding"/>
    <property type="evidence" value="ECO:0007669"/>
    <property type="project" value="UniProtKB-UniRule"/>
</dbReference>
<comment type="caution">
    <text evidence="8">The sequence shown here is derived from an EMBL/GenBank/DDBJ whole genome shotgun (WGS) entry which is preliminary data.</text>
</comment>
<comment type="similarity">
    <text evidence="2 5">Belongs to the glucose-6-phosphate 1-epimerase family.</text>
</comment>
<evidence type="ECO:0000256" key="2">
    <source>
        <dbReference type="ARBA" id="ARBA00005866"/>
    </source>
</evidence>
<dbReference type="GO" id="GO:0005737">
    <property type="term" value="C:cytoplasm"/>
    <property type="evidence" value="ECO:0007669"/>
    <property type="project" value="TreeGrafter"/>
</dbReference>
<dbReference type="EMBL" id="JH711573">
    <property type="protein sequence ID" value="EIW86706.1"/>
    <property type="molecule type" value="Genomic_DNA"/>
</dbReference>
<protein>
    <recommendedName>
        <fullName evidence="3 5">Glucose-6-phosphate 1-epimerase</fullName>
        <ecNumber evidence="3 5">5.1.3.15</ecNumber>
    </recommendedName>
</protein>
<evidence type="ECO:0000256" key="5">
    <source>
        <dbReference type="PIRNR" id="PIRNR016020"/>
    </source>
</evidence>
<keyword evidence="4 5" id="KW-0413">Isomerase</keyword>
<dbReference type="Proteomes" id="UP000053558">
    <property type="component" value="Unassembled WGS sequence"/>
</dbReference>
<dbReference type="PANTHER" id="PTHR11122:SF13">
    <property type="entry name" value="GLUCOSE-6-PHOSPHATE 1-EPIMERASE"/>
    <property type="match status" value="1"/>
</dbReference>
<feature type="active site" evidence="6">
    <location>
        <position position="269"/>
    </location>
</feature>
<accession>A0A5M3N5Y2</accession>
<evidence type="ECO:0000256" key="1">
    <source>
        <dbReference type="ARBA" id="ARBA00001096"/>
    </source>
</evidence>
<evidence type="ECO:0000313" key="9">
    <source>
        <dbReference type="Proteomes" id="UP000053558"/>
    </source>
</evidence>
<dbReference type="RefSeq" id="XP_007763431.1">
    <property type="nucleotide sequence ID" value="XM_007765241.1"/>
</dbReference>
<dbReference type="GO" id="GO:0047938">
    <property type="term" value="F:glucose-6-phosphate 1-epimerase activity"/>
    <property type="evidence" value="ECO:0007669"/>
    <property type="project" value="UniProtKB-UniRule"/>
</dbReference>
<dbReference type="OMA" id="TQALHSY"/>
<comment type="catalytic activity">
    <reaction evidence="1">
        <text>alpha-D-glucose 6-phosphate = beta-D-glucose 6-phosphate</text>
        <dbReference type="Rhea" id="RHEA:16249"/>
        <dbReference type="ChEBI" id="CHEBI:58225"/>
        <dbReference type="ChEBI" id="CHEBI:58247"/>
        <dbReference type="EC" id="5.1.3.15"/>
    </reaction>
</comment>
<dbReference type="InterPro" id="IPR011013">
    <property type="entry name" value="Gal_mutarotase_sf_dom"/>
</dbReference>
<evidence type="ECO:0000256" key="7">
    <source>
        <dbReference type="PIRSR" id="PIRSR016020-2"/>
    </source>
</evidence>
<dbReference type="CDD" id="cd09020">
    <property type="entry name" value="D-hex-6-P-epi_like"/>
    <property type="match status" value="1"/>
</dbReference>
<dbReference type="KEGG" id="cput:CONPUDRAFT_115319"/>
<dbReference type="EC" id="5.1.3.15" evidence="3 5"/>
<name>A0A5M3N5Y2_CONPW</name>
<evidence type="ECO:0000256" key="3">
    <source>
        <dbReference type="ARBA" id="ARBA00012083"/>
    </source>
</evidence>
<dbReference type="InterPro" id="IPR014718">
    <property type="entry name" value="GH-type_carb-bd"/>
</dbReference>
<evidence type="ECO:0000313" key="8">
    <source>
        <dbReference type="EMBL" id="EIW86706.1"/>
    </source>
</evidence>
<feature type="binding site" evidence="7">
    <location>
        <position position="89"/>
    </location>
    <ligand>
        <name>substrate</name>
    </ligand>
</feature>
<dbReference type="Gene3D" id="2.70.98.10">
    <property type="match status" value="1"/>
</dbReference>
<dbReference type="GO" id="GO:0005975">
    <property type="term" value="P:carbohydrate metabolic process"/>
    <property type="evidence" value="ECO:0007669"/>
    <property type="project" value="InterPro"/>
</dbReference>
<dbReference type="GeneID" id="19199146"/>
<dbReference type="InterPro" id="IPR025532">
    <property type="entry name" value="G6P_1-epimerase"/>
</dbReference>
<keyword evidence="9" id="KW-1185">Reference proteome</keyword>
<gene>
    <name evidence="8" type="ORF">CONPUDRAFT_115319</name>
</gene>
<organism evidence="8 9">
    <name type="scientific">Coniophora puteana (strain RWD-64-598)</name>
    <name type="common">Brown rot fungus</name>
    <dbReference type="NCBI Taxonomy" id="741705"/>
    <lineage>
        <taxon>Eukaryota</taxon>
        <taxon>Fungi</taxon>
        <taxon>Dikarya</taxon>
        <taxon>Basidiomycota</taxon>
        <taxon>Agaricomycotina</taxon>
        <taxon>Agaricomycetes</taxon>
        <taxon>Agaricomycetidae</taxon>
        <taxon>Boletales</taxon>
        <taxon>Coniophorineae</taxon>
        <taxon>Coniophoraceae</taxon>
        <taxon>Coniophora</taxon>
    </lineage>
</organism>
<evidence type="ECO:0000256" key="6">
    <source>
        <dbReference type="PIRSR" id="PIRSR016020-1"/>
    </source>
</evidence>
<feature type="active site" evidence="6">
    <location>
        <position position="163"/>
    </location>
</feature>
<proteinExistence type="inferred from homology"/>
<comment type="function">
    <text evidence="5">Catalyzes the interconversion between the alpha and beta anomers from at least three hexose 6-phosphate sugars (Glc6P, Gal6P, and Man6P).</text>
</comment>
<dbReference type="SUPFAM" id="SSF74650">
    <property type="entry name" value="Galactose mutarotase-like"/>
    <property type="match status" value="1"/>
</dbReference>